<proteinExistence type="predicted"/>
<dbReference type="GeneID" id="39574484"/>
<accession>A0A0D1KML1</accession>
<evidence type="ECO:0000313" key="2">
    <source>
        <dbReference type="Proteomes" id="UP000032247"/>
    </source>
</evidence>
<name>A0A0D1KML1_BACIU</name>
<sequence length="151" mass="17064">MAATKKDRRSLYLNEDIGDNMDFVSGKLGVSVNALVNISVAKFLTELGLVDIKPDTVKELPPIKETKYCKLLKQVIVKSGEFLCALERIEVNETGEQEIRFAYYKETANGNQRMIMRPLDVDEKTLLKLFINGIAEGVFGDEFRKKLKSCL</sequence>
<dbReference type="EMBL" id="JXBC01000014">
    <property type="protein sequence ID" value="KIU04416.1"/>
    <property type="molecule type" value="Genomic_DNA"/>
</dbReference>
<dbReference type="Proteomes" id="UP000032247">
    <property type="component" value="Unassembled WGS sequence"/>
</dbReference>
<protein>
    <submittedName>
        <fullName evidence="1">Uncharacterized protein</fullName>
    </submittedName>
</protein>
<reference evidence="1 2" key="1">
    <citation type="submission" date="2014-12" db="EMBL/GenBank/DDBJ databases">
        <title>Comparative genome analysis of Bacillus coagulans HM-08, Clostridium butyricum HM-68, Bacillus subtilis HM-66 and Bacillus licheniformis BL-09.</title>
        <authorList>
            <person name="Zhang H."/>
        </authorList>
    </citation>
    <scope>NUCLEOTIDE SEQUENCE [LARGE SCALE GENOMIC DNA]</scope>
    <source>
        <strain evidence="1 2">HM-66</strain>
    </source>
</reference>
<dbReference type="PATRIC" id="fig|1423.173.peg.4860"/>
<gene>
    <name evidence="1" type="ORF">SC09_contig8orf00052</name>
</gene>
<evidence type="ECO:0000313" key="1">
    <source>
        <dbReference type="EMBL" id="KIU04416.1"/>
    </source>
</evidence>
<comment type="caution">
    <text evidence="1">The sequence shown here is derived from an EMBL/GenBank/DDBJ whole genome shotgun (WGS) entry which is preliminary data.</text>
</comment>
<dbReference type="AlphaFoldDB" id="A0A0D1KML1"/>
<dbReference type="RefSeq" id="WP_081301852.1">
    <property type="nucleotide sequence ID" value="NZ_CP061871.1"/>
</dbReference>
<organism evidence="1 2">
    <name type="scientific">Bacillus subtilis</name>
    <dbReference type="NCBI Taxonomy" id="1423"/>
    <lineage>
        <taxon>Bacteria</taxon>
        <taxon>Bacillati</taxon>
        <taxon>Bacillota</taxon>
        <taxon>Bacilli</taxon>
        <taxon>Bacillales</taxon>
        <taxon>Bacillaceae</taxon>
        <taxon>Bacillus</taxon>
    </lineage>
</organism>